<dbReference type="OrthoDB" id="7377039at2759"/>
<dbReference type="Proteomes" id="UP000691718">
    <property type="component" value="Unassembled WGS sequence"/>
</dbReference>
<name>A0A8S3YH18_PARAO</name>
<feature type="compositionally biased region" description="Basic and acidic residues" evidence="1">
    <location>
        <begin position="77"/>
        <end position="117"/>
    </location>
</feature>
<dbReference type="AlphaFoldDB" id="A0A8S3YH18"/>
<protein>
    <submittedName>
        <fullName evidence="2">(apollo) hypothetical protein</fullName>
    </submittedName>
</protein>
<feature type="compositionally biased region" description="Low complexity" evidence="1">
    <location>
        <begin position="191"/>
        <end position="211"/>
    </location>
</feature>
<feature type="compositionally biased region" description="Polar residues" evidence="1">
    <location>
        <begin position="65"/>
        <end position="76"/>
    </location>
</feature>
<keyword evidence="3" id="KW-1185">Reference proteome</keyword>
<feature type="compositionally biased region" description="Polar residues" evidence="1">
    <location>
        <begin position="42"/>
        <end position="58"/>
    </location>
</feature>
<sequence>MTILLREELATLHRQVEQLGRSLQPNITPAPNNYRAPPTHTPGPNRTLPHSTTSSRSNDPGDDSSGYSKVKQQPNEQSDRFIDGKNKTARIIEHNNEHHIIDDSEAQKANEPTHEQNESDGQIITNKLEEEIEYQNNATVEQPVVVQDQHGDQNYSEDNYENYDQSYEHAPVETDYNQEYEQNQDQHGENYEQQNYAEPQYENYEQYPQQYTDPNAQYDTQYENYAEDGNLQEHMDHSQYNPEYSSEYQEVQPSETETLPPDSIHPENIHSEQSEFPTQSESKRNSPKKTEPNES</sequence>
<evidence type="ECO:0000313" key="2">
    <source>
        <dbReference type="EMBL" id="CAG5059805.1"/>
    </source>
</evidence>
<evidence type="ECO:0000256" key="1">
    <source>
        <dbReference type="SAM" id="MobiDB-lite"/>
    </source>
</evidence>
<reference evidence="2" key="1">
    <citation type="submission" date="2021-04" db="EMBL/GenBank/DDBJ databases">
        <authorList>
            <person name="Tunstrom K."/>
        </authorList>
    </citation>
    <scope>NUCLEOTIDE SEQUENCE</scope>
</reference>
<accession>A0A8S3YH18</accession>
<evidence type="ECO:0000313" key="3">
    <source>
        <dbReference type="Proteomes" id="UP000691718"/>
    </source>
</evidence>
<feature type="compositionally biased region" description="Basic and acidic residues" evidence="1">
    <location>
        <begin position="281"/>
        <end position="295"/>
    </location>
</feature>
<proteinExistence type="predicted"/>
<feature type="compositionally biased region" description="Polar residues" evidence="1">
    <location>
        <begin position="212"/>
        <end position="223"/>
    </location>
</feature>
<gene>
    <name evidence="2" type="ORF">PAPOLLO_LOCUS28153</name>
</gene>
<dbReference type="EMBL" id="CAJQZP010001707">
    <property type="protein sequence ID" value="CAG5059805.1"/>
    <property type="molecule type" value="Genomic_DNA"/>
</dbReference>
<organism evidence="2 3">
    <name type="scientific">Parnassius apollo</name>
    <name type="common">Apollo butterfly</name>
    <name type="synonym">Papilio apollo</name>
    <dbReference type="NCBI Taxonomy" id="110799"/>
    <lineage>
        <taxon>Eukaryota</taxon>
        <taxon>Metazoa</taxon>
        <taxon>Ecdysozoa</taxon>
        <taxon>Arthropoda</taxon>
        <taxon>Hexapoda</taxon>
        <taxon>Insecta</taxon>
        <taxon>Pterygota</taxon>
        <taxon>Neoptera</taxon>
        <taxon>Endopterygota</taxon>
        <taxon>Lepidoptera</taxon>
        <taxon>Glossata</taxon>
        <taxon>Ditrysia</taxon>
        <taxon>Papilionoidea</taxon>
        <taxon>Papilionidae</taxon>
        <taxon>Parnassiinae</taxon>
        <taxon>Parnassini</taxon>
        <taxon>Parnassius</taxon>
        <taxon>Parnassius</taxon>
    </lineage>
</organism>
<feature type="compositionally biased region" description="Basic and acidic residues" evidence="1">
    <location>
        <begin position="264"/>
        <end position="273"/>
    </location>
</feature>
<feature type="region of interest" description="Disordered" evidence="1">
    <location>
        <begin position="20"/>
        <end position="121"/>
    </location>
</feature>
<feature type="compositionally biased region" description="Polar residues" evidence="1">
    <location>
        <begin position="21"/>
        <end position="31"/>
    </location>
</feature>
<feature type="region of interest" description="Disordered" evidence="1">
    <location>
        <begin position="180"/>
        <end position="295"/>
    </location>
</feature>
<feature type="compositionally biased region" description="Polar residues" evidence="1">
    <location>
        <begin position="238"/>
        <end position="257"/>
    </location>
</feature>
<comment type="caution">
    <text evidence="2">The sequence shown here is derived from an EMBL/GenBank/DDBJ whole genome shotgun (WGS) entry which is preliminary data.</text>
</comment>